<comment type="caution">
    <text evidence="2">The sequence shown here is derived from an EMBL/GenBank/DDBJ whole genome shotgun (WGS) entry which is preliminary data.</text>
</comment>
<evidence type="ECO:0000313" key="3">
    <source>
        <dbReference type="Proteomes" id="UP001236258"/>
    </source>
</evidence>
<protein>
    <recommendedName>
        <fullName evidence="1">Magnesium transporter MgtE intracellular domain-containing protein</fullName>
    </recommendedName>
</protein>
<evidence type="ECO:0000259" key="1">
    <source>
        <dbReference type="Pfam" id="PF03448"/>
    </source>
</evidence>
<proteinExistence type="predicted"/>
<reference evidence="2 3" key="1">
    <citation type="submission" date="2023-08" db="EMBL/GenBank/DDBJ databases">
        <authorList>
            <person name="Joshi A."/>
            <person name="Thite S."/>
        </authorList>
    </citation>
    <scope>NUCLEOTIDE SEQUENCE [LARGE SCALE GENOMIC DNA]</scope>
    <source>
        <strain evidence="2 3">1E1</strain>
    </source>
</reference>
<accession>A0ABT9GS17</accession>
<dbReference type="Proteomes" id="UP001236258">
    <property type="component" value="Unassembled WGS sequence"/>
</dbReference>
<dbReference type="InterPro" id="IPR038076">
    <property type="entry name" value="MgtE_N_sf"/>
</dbReference>
<dbReference type="EMBL" id="JAUZVY010000005">
    <property type="protein sequence ID" value="MDP4529776.1"/>
    <property type="molecule type" value="Genomic_DNA"/>
</dbReference>
<dbReference type="InterPro" id="IPR006668">
    <property type="entry name" value="Mg_transptr_MgtE_intracell_dom"/>
</dbReference>
<keyword evidence="3" id="KW-1185">Reference proteome</keyword>
<dbReference type="RefSeq" id="WP_305945833.1">
    <property type="nucleotide sequence ID" value="NZ_JAUZVY010000005.1"/>
</dbReference>
<gene>
    <name evidence="2" type="ORF">Q3O59_12155</name>
</gene>
<dbReference type="Gene3D" id="1.25.60.10">
    <property type="entry name" value="MgtE N-terminal domain-like"/>
    <property type="match status" value="1"/>
</dbReference>
<dbReference type="SUPFAM" id="SSF158791">
    <property type="entry name" value="MgtE N-terminal domain-like"/>
    <property type="match status" value="1"/>
</dbReference>
<sequence length="112" mass="12459">MTTLTSSLKKVAVSHDNAALQQLIAQLPLAELVDAICTLTIWQQRAILTLLSLPQRALVFKAIPASRRYDIARSMDCSALAALLSTMDSQQRASMQRLLPRKQRDRLAQQSI</sequence>
<feature type="domain" description="Magnesium transporter MgtE intracellular" evidence="1">
    <location>
        <begin position="28"/>
        <end position="109"/>
    </location>
</feature>
<organism evidence="2 3">
    <name type="scientific">Alkalimonas delamerensis</name>
    <dbReference type="NCBI Taxonomy" id="265981"/>
    <lineage>
        <taxon>Bacteria</taxon>
        <taxon>Pseudomonadati</taxon>
        <taxon>Pseudomonadota</taxon>
        <taxon>Gammaproteobacteria</taxon>
        <taxon>Alkalimonas</taxon>
    </lineage>
</organism>
<name>A0ABT9GS17_9GAMM</name>
<dbReference type="Pfam" id="PF03448">
    <property type="entry name" value="MgtE_N"/>
    <property type="match status" value="1"/>
</dbReference>
<evidence type="ECO:0000313" key="2">
    <source>
        <dbReference type="EMBL" id="MDP4529776.1"/>
    </source>
</evidence>